<accession>A0ABV0Z2U0</accession>
<organism evidence="1 2">
    <name type="scientific">Ameca splendens</name>
    <dbReference type="NCBI Taxonomy" id="208324"/>
    <lineage>
        <taxon>Eukaryota</taxon>
        <taxon>Metazoa</taxon>
        <taxon>Chordata</taxon>
        <taxon>Craniata</taxon>
        <taxon>Vertebrata</taxon>
        <taxon>Euteleostomi</taxon>
        <taxon>Actinopterygii</taxon>
        <taxon>Neopterygii</taxon>
        <taxon>Teleostei</taxon>
        <taxon>Neoteleostei</taxon>
        <taxon>Acanthomorphata</taxon>
        <taxon>Ovalentaria</taxon>
        <taxon>Atherinomorphae</taxon>
        <taxon>Cyprinodontiformes</taxon>
        <taxon>Goodeidae</taxon>
        <taxon>Ameca</taxon>
    </lineage>
</organism>
<gene>
    <name evidence="1" type="ORF">AMECASPLE_026435</name>
</gene>
<protein>
    <submittedName>
        <fullName evidence="1">Uncharacterized protein</fullName>
    </submittedName>
</protein>
<keyword evidence="2" id="KW-1185">Reference proteome</keyword>
<comment type="caution">
    <text evidence="1">The sequence shown here is derived from an EMBL/GenBank/DDBJ whole genome shotgun (WGS) entry which is preliminary data.</text>
</comment>
<evidence type="ECO:0000313" key="2">
    <source>
        <dbReference type="Proteomes" id="UP001469553"/>
    </source>
</evidence>
<dbReference type="Proteomes" id="UP001469553">
    <property type="component" value="Unassembled WGS sequence"/>
</dbReference>
<name>A0ABV0Z2U0_9TELE</name>
<reference evidence="1 2" key="1">
    <citation type="submission" date="2021-06" db="EMBL/GenBank/DDBJ databases">
        <authorList>
            <person name="Palmer J.M."/>
        </authorList>
    </citation>
    <scope>NUCLEOTIDE SEQUENCE [LARGE SCALE GENOMIC DNA]</scope>
    <source>
        <strain evidence="1 2">AS_MEX2019</strain>
        <tissue evidence="1">Muscle</tissue>
    </source>
</reference>
<sequence length="91" mass="10395">MKTCTHKCVPLSESAPSYIYLQPLLKRPWLQLGHFGQGQYYFGGVDRSTVSTYLWGLQGYQAVKRGVGTFLFLKRLECEGFAQERQEETLG</sequence>
<evidence type="ECO:0000313" key="1">
    <source>
        <dbReference type="EMBL" id="MEQ2300518.1"/>
    </source>
</evidence>
<proteinExistence type="predicted"/>
<dbReference type="EMBL" id="JAHRIP010049726">
    <property type="protein sequence ID" value="MEQ2300518.1"/>
    <property type="molecule type" value="Genomic_DNA"/>
</dbReference>